<evidence type="ECO:0000313" key="3">
    <source>
        <dbReference type="Proteomes" id="UP001209755"/>
    </source>
</evidence>
<dbReference type="InterPro" id="IPR001054">
    <property type="entry name" value="A/G_cyclase"/>
</dbReference>
<comment type="caution">
    <text evidence="2">The sequence shown here is derived from an EMBL/GenBank/DDBJ whole genome shotgun (WGS) entry which is preliminary data.</text>
</comment>
<gene>
    <name evidence="2" type="ORF">M2319_000142</name>
</gene>
<protein>
    <submittedName>
        <fullName evidence="2">Adenylate cyclase</fullName>
        <ecNumber evidence="2">4.6.1.1</ecNumber>
    </submittedName>
</protein>
<dbReference type="CDD" id="cd07302">
    <property type="entry name" value="CHD"/>
    <property type="match status" value="1"/>
</dbReference>
<accession>A0ABT3H601</accession>
<dbReference type="Gene3D" id="3.30.70.1230">
    <property type="entry name" value="Nucleotide cyclase"/>
    <property type="match status" value="1"/>
</dbReference>
<dbReference type="Proteomes" id="UP001209755">
    <property type="component" value="Unassembled WGS sequence"/>
</dbReference>
<dbReference type="InterPro" id="IPR050697">
    <property type="entry name" value="Adenylyl/Guanylyl_Cyclase_3/4"/>
</dbReference>
<dbReference type="InterPro" id="IPR029787">
    <property type="entry name" value="Nucleotide_cyclase"/>
</dbReference>
<organism evidence="2 3">
    <name type="scientific">Rhodobium gokarnense</name>
    <dbReference type="NCBI Taxonomy" id="364296"/>
    <lineage>
        <taxon>Bacteria</taxon>
        <taxon>Pseudomonadati</taxon>
        <taxon>Pseudomonadota</taxon>
        <taxon>Alphaproteobacteria</taxon>
        <taxon>Hyphomicrobiales</taxon>
        <taxon>Rhodobiaceae</taxon>
        <taxon>Rhodobium</taxon>
    </lineage>
</organism>
<dbReference type="PANTHER" id="PTHR43081">
    <property type="entry name" value="ADENYLATE CYCLASE, TERMINAL-DIFFERENTIATION SPECIFIC-RELATED"/>
    <property type="match status" value="1"/>
</dbReference>
<proteinExistence type="predicted"/>
<dbReference type="EMBL" id="JAOQNS010000001">
    <property type="protein sequence ID" value="MCW2305826.1"/>
    <property type="molecule type" value="Genomic_DNA"/>
</dbReference>
<feature type="domain" description="Guanylate cyclase" evidence="1">
    <location>
        <begin position="228"/>
        <end position="357"/>
    </location>
</feature>
<keyword evidence="3" id="KW-1185">Reference proteome</keyword>
<dbReference type="GO" id="GO:0004016">
    <property type="term" value="F:adenylate cyclase activity"/>
    <property type="evidence" value="ECO:0007669"/>
    <property type="project" value="UniProtKB-EC"/>
</dbReference>
<dbReference type="SMART" id="SM00044">
    <property type="entry name" value="CYCc"/>
    <property type="match status" value="1"/>
</dbReference>
<name>A0ABT3H601_9HYPH</name>
<dbReference type="Pfam" id="PF00211">
    <property type="entry name" value="Guanylate_cyc"/>
    <property type="match status" value="1"/>
</dbReference>
<dbReference type="PANTHER" id="PTHR43081:SF11">
    <property type="entry name" value="BLR2264 PROTEIN"/>
    <property type="match status" value="1"/>
</dbReference>
<dbReference type="EC" id="4.6.1.1" evidence="2"/>
<evidence type="ECO:0000313" key="2">
    <source>
        <dbReference type="EMBL" id="MCW2305826.1"/>
    </source>
</evidence>
<dbReference type="RefSeq" id="WP_264599510.1">
    <property type="nucleotide sequence ID" value="NZ_JAOQNS010000001.1"/>
</dbReference>
<evidence type="ECO:0000259" key="1">
    <source>
        <dbReference type="PROSITE" id="PS50125"/>
    </source>
</evidence>
<sequence length="413" mass="44471">MNVVDLPTPEFTKTKPLPQERWLKAKAAIGWLLGDGRRATDGATFIEGLCAHARAAGLPVERAAIAIRLLHSEYAGLGFHWQLGQPATINPYAYTPGPSPAYDNSPYKAAHDTGEWVMLWLADTPDDAYGIVPELKAGGYTHYICIPFSSRFGLSNGLTLATRDPAGFSDDDLMVIAMLAPAVAAAAEILSLDRMLDDLLRIYLGDEPHRRVLEGNVHRGEVTRVRAAILFADMRQFTTLSLDMSAEAVTGLLNRYYDCVVPAVEERGGEILKFIGDGVLAMFPAEEGSSGDACQAAYAAAKDVQKRAARIGAEAEPGFSVGVALHFGRVAYGNVGSGHRLDFTMIGRDVNAASRIASLCGELQRKILMSKDFAERLKGDPTRYLGAYPLRGIPGLQEIHEVSCGPDPSVAPA</sequence>
<dbReference type="SUPFAM" id="SSF55073">
    <property type="entry name" value="Nucleotide cyclase"/>
    <property type="match status" value="1"/>
</dbReference>
<reference evidence="3" key="1">
    <citation type="submission" date="2023-07" db="EMBL/GenBank/DDBJ databases">
        <title>Genome sequencing of Purple Non-Sulfur Bacteria from various extreme environments.</title>
        <authorList>
            <person name="Mayer M."/>
        </authorList>
    </citation>
    <scope>NUCLEOTIDE SEQUENCE [LARGE SCALE GENOMIC DNA]</scope>
    <source>
        <strain evidence="3">DSM 17935</strain>
    </source>
</reference>
<dbReference type="PROSITE" id="PS50125">
    <property type="entry name" value="GUANYLATE_CYCLASE_2"/>
    <property type="match status" value="1"/>
</dbReference>
<keyword evidence="2" id="KW-0456">Lyase</keyword>